<dbReference type="Proteomes" id="UP000183832">
    <property type="component" value="Unassembled WGS sequence"/>
</dbReference>
<reference evidence="1 2" key="1">
    <citation type="submission" date="2015-04" db="EMBL/GenBank/DDBJ databases">
        <authorList>
            <person name="Syromyatnikov M.Y."/>
            <person name="Popov V.N."/>
        </authorList>
    </citation>
    <scope>NUCLEOTIDE SEQUENCE [LARGE SCALE GENOMIC DNA]</scope>
</reference>
<sequence>MKLKVSCRVMLIKSFVFHRSQKVNRSTDDFLCMQEARHVKNLKFKFQSSTCMVAASSSKSHLKKQVLCHDCHLRGSEECT</sequence>
<proteinExistence type="predicted"/>
<gene>
    <name evidence="1" type="ORF">CLUMA_CG006375</name>
</gene>
<dbReference type="AlphaFoldDB" id="A0A1J1HZN8"/>
<accession>A0A1J1HZN8</accession>
<protein>
    <submittedName>
        <fullName evidence="1">CLUMA_CG006375, isoform A</fullName>
    </submittedName>
</protein>
<name>A0A1J1HZN8_9DIPT</name>
<dbReference type="EMBL" id="CVRI01000035">
    <property type="protein sequence ID" value="CRK92788.1"/>
    <property type="molecule type" value="Genomic_DNA"/>
</dbReference>
<evidence type="ECO:0000313" key="1">
    <source>
        <dbReference type="EMBL" id="CRK92788.1"/>
    </source>
</evidence>
<organism evidence="1 2">
    <name type="scientific">Clunio marinus</name>
    <dbReference type="NCBI Taxonomy" id="568069"/>
    <lineage>
        <taxon>Eukaryota</taxon>
        <taxon>Metazoa</taxon>
        <taxon>Ecdysozoa</taxon>
        <taxon>Arthropoda</taxon>
        <taxon>Hexapoda</taxon>
        <taxon>Insecta</taxon>
        <taxon>Pterygota</taxon>
        <taxon>Neoptera</taxon>
        <taxon>Endopterygota</taxon>
        <taxon>Diptera</taxon>
        <taxon>Nematocera</taxon>
        <taxon>Chironomoidea</taxon>
        <taxon>Chironomidae</taxon>
        <taxon>Clunio</taxon>
    </lineage>
</organism>
<keyword evidence="2" id="KW-1185">Reference proteome</keyword>
<evidence type="ECO:0000313" key="2">
    <source>
        <dbReference type="Proteomes" id="UP000183832"/>
    </source>
</evidence>